<feature type="region of interest" description="Disordered" evidence="2">
    <location>
        <begin position="894"/>
        <end position="974"/>
    </location>
</feature>
<comment type="caution">
    <text evidence="3">The sequence shown here is derived from an EMBL/GenBank/DDBJ whole genome shotgun (WGS) entry which is preliminary data.</text>
</comment>
<dbReference type="PANTHER" id="PTHR12353">
    <property type="entry name" value="DISKS LARGE-ASSOCIATED PROTEIN DAP SAP90/PSD-95-ASSOCIATED PROTEIN"/>
    <property type="match status" value="1"/>
</dbReference>
<dbReference type="GO" id="GO:0098978">
    <property type="term" value="C:glutamatergic synapse"/>
    <property type="evidence" value="ECO:0007669"/>
    <property type="project" value="TreeGrafter"/>
</dbReference>
<dbReference type="GO" id="GO:0023052">
    <property type="term" value="P:signaling"/>
    <property type="evidence" value="ECO:0007669"/>
    <property type="project" value="InterPro"/>
</dbReference>
<feature type="compositionally biased region" description="Polar residues" evidence="2">
    <location>
        <begin position="609"/>
        <end position="626"/>
    </location>
</feature>
<feature type="region of interest" description="Disordered" evidence="2">
    <location>
        <begin position="118"/>
        <end position="155"/>
    </location>
</feature>
<dbReference type="Pfam" id="PF03359">
    <property type="entry name" value="GKAP"/>
    <property type="match status" value="1"/>
</dbReference>
<feature type="region of interest" description="Disordered" evidence="2">
    <location>
        <begin position="474"/>
        <end position="553"/>
    </location>
</feature>
<dbReference type="InterPro" id="IPR005026">
    <property type="entry name" value="SAPAP"/>
</dbReference>
<gene>
    <name evidence="3" type="primary">Dlgap4</name>
    <name evidence="3" type="ORF">FJT64_009580</name>
</gene>
<dbReference type="EMBL" id="VIIS01001815">
    <property type="protein sequence ID" value="KAF0292381.1"/>
    <property type="molecule type" value="Genomic_DNA"/>
</dbReference>
<feature type="region of interest" description="Disordered" evidence="2">
    <location>
        <begin position="180"/>
        <end position="215"/>
    </location>
</feature>
<dbReference type="Proteomes" id="UP000440578">
    <property type="component" value="Unassembled WGS sequence"/>
</dbReference>
<dbReference type="PANTHER" id="PTHR12353:SF31">
    <property type="entry name" value="LD44824P"/>
    <property type="match status" value="1"/>
</dbReference>
<evidence type="ECO:0000313" key="4">
    <source>
        <dbReference type="Proteomes" id="UP000440578"/>
    </source>
</evidence>
<dbReference type="GO" id="GO:0099572">
    <property type="term" value="C:postsynaptic specialization"/>
    <property type="evidence" value="ECO:0007669"/>
    <property type="project" value="TreeGrafter"/>
</dbReference>
<feature type="region of interest" description="Disordered" evidence="2">
    <location>
        <begin position="717"/>
        <end position="745"/>
    </location>
</feature>
<feature type="compositionally biased region" description="Low complexity" evidence="2">
    <location>
        <begin position="899"/>
        <end position="910"/>
    </location>
</feature>
<comment type="similarity">
    <text evidence="1">Belongs to the SAPAP family.</text>
</comment>
<evidence type="ECO:0000313" key="3">
    <source>
        <dbReference type="EMBL" id="KAF0292381.1"/>
    </source>
</evidence>
<feature type="compositionally biased region" description="Basic and acidic residues" evidence="2">
    <location>
        <begin position="525"/>
        <end position="549"/>
    </location>
</feature>
<feature type="compositionally biased region" description="Basic and acidic residues" evidence="2">
    <location>
        <begin position="941"/>
        <end position="959"/>
    </location>
</feature>
<dbReference type="AlphaFoldDB" id="A0A6A4VSU7"/>
<evidence type="ECO:0000256" key="1">
    <source>
        <dbReference type="ARBA" id="ARBA00008839"/>
    </source>
</evidence>
<proteinExistence type="inferred from homology"/>
<accession>A0A6A4VSU7</accession>
<evidence type="ECO:0000256" key="2">
    <source>
        <dbReference type="SAM" id="MobiDB-lite"/>
    </source>
</evidence>
<feature type="compositionally biased region" description="Polar residues" evidence="2">
    <location>
        <begin position="355"/>
        <end position="372"/>
    </location>
</feature>
<keyword evidence="4" id="KW-1185">Reference proteome</keyword>
<feature type="region of interest" description="Disordered" evidence="2">
    <location>
        <begin position="256"/>
        <end position="375"/>
    </location>
</feature>
<organism evidence="3 4">
    <name type="scientific">Amphibalanus amphitrite</name>
    <name type="common">Striped barnacle</name>
    <name type="synonym">Balanus amphitrite</name>
    <dbReference type="NCBI Taxonomy" id="1232801"/>
    <lineage>
        <taxon>Eukaryota</taxon>
        <taxon>Metazoa</taxon>
        <taxon>Ecdysozoa</taxon>
        <taxon>Arthropoda</taxon>
        <taxon>Crustacea</taxon>
        <taxon>Multicrustacea</taxon>
        <taxon>Cirripedia</taxon>
        <taxon>Thoracica</taxon>
        <taxon>Thoracicalcarea</taxon>
        <taxon>Balanomorpha</taxon>
        <taxon>Balanoidea</taxon>
        <taxon>Balanidae</taxon>
        <taxon>Amphibalaninae</taxon>
        <taxon>Amphibalanus</taxon>
    </lineage>
</organism>
<feature type="compositionally biased region" description="Low complexity" evidence="2">
    <location>
        <begin position="662"/>
        <end position="680"/>
    </location>
</feature>
<feature type="compositionally biased region" description="Polar residues" evidence="2">
    <location>
        <begin position="572"/>
        <end position="583"/>
    </location>
</feature>
<feature type="compositionally biased region" description="Basic and acidic residues" evidence="2">
    <location>
        <begin position="204"/>
        <end position="215"/>
    </location>
</feature>
<sequence>MSQPKIELVRLSSSEFRAFPPINFVQLCVRYSHRRMESYASLAGRGPPQVAAPTEPRCPKCVKRRRPCAHLADPARPSGWGRFRPRPAVKSLENVTRDDTRPVTTTKSCENMLQVRRQPLAGEGRRSSPLVWRETTRSEEHLAGGAPPPAPPDLRAAKSQEYFQKYTIDGSGDLVPLGLGGGSQSVPSSPRGLWGKSSTMPNMHRTDEPPPEKPRRTISSFLKRLQPRLLRASLSSRGVARRPWIVVEFQDVDGDRASVGSQERETFGSAQKVSLVKSRQSSREELGAGNDSMLDLMRRGQVTAGGGGDRSSPAAHTGQGRTPAGTGAQPRVGSEGQAAADLGSRVVVGGVEPRSSATASSHQPLQSPNGTMFSEKESVGGLHLTSTRIIMDAQKELRTNGCGRDQVDRMAVGDVSQRLMQETHTLKTAIKSSEVVKQAVRMLSEDERTPQKRPSYVGISCSVSGYSHLSRYGALSHSRDSSPARGLRSLSRDSSPPGGAGGSPAPLADGATVPSPSRVSLIKQQLREGGRLTDERGRDGHRPAHRADQIRSVSVDRGYLRRYRTEMASLLNGDSSPPVSASTRAPRLDAKNRSPSATTPEQPAGPRSGDTTRAGTERSATASVSRSFVQARIERLYGPGALCSGFRRNMNLNRSLPSRPTPGAGDSSPAAPSASGRPAPLQLTVDTGSAADRSAAPASPGLPVFRHLRPEFRQQLAVKPGRGGRADRERPLPPPADTSPTLTAVPPITAADPPLISDTAPVSLGGSEVEPAPQLDGEEEKPGHRFIKILDAETTRILALATKAENDLNSQTLTPEIEGKVRAAKGKANLLIAQKFQQFRGLCEKNIKAPADDPFPTTGDDLQGFWDMVLIQVHHIDAMMAELDAIRANNWRLPEVSPPRESSQSASSTPNSKASNGSRRSAPSDPAKAEAARARSAARKKMMEQRRRLIEQKRRDAKANGDSGDVEIFVADDK</sequence>
<feature type="region of interest" description="Disordered" evidence="2">
    <location>
        <begin position="653"/>
        <end position="683"/>
    </location>
</feature>
<dbReference type="GO" id="GO:0060090">
    <property type="term" value="F:molecular adaptor activity"/>
    <property type="evidence" value="ECO:0007669"/>
    <property type="project" value="TreeGrafter"/>
</dbReference>
<name>A0A6A4VSU7_AMPAM</name>
<reference evidence="3 4" key="1">
    <citation type="submission" date="2019-07" db="EMBL/GenBank/DDBJ databases">
        <title>Draft genome assembly of a fouling barnacle, Amphibalanus amphitrite (Darwin, 1854): The first reference genome for Thecostraca.</title>
        <authorList>
            <person name="Kim W."/>
        </authorList>
    </citation>
    <scope>NUCLEOTIDE SEQUENCE [LARGE SCALE GENOMIC DNA]</scope>
    <source>
        <strain evidence="3">SNU_AA5</strain>
        <tissue evidence="3">Soma without cirri and trophi</tissue>
    </source>
</reference>
<feature type="compositionally biased region" description="Low complexity" evidence="2">
    <location>
        <begin position="492"/>
        <end position="511"/>
    </location>
</feature>
<protein>
    <submittedName>
        <fullName evidence="3">Disks large-associated protein 4</fullName>
    </submittedName>
</protein>
<dbReference type="OrthoDB" id="10023951at2759"/>
<feature type="region of interest" description="Disordered" evidence="2">
    <location>
        <begin position="570"/>
        <end position="626"/>
    </location>
</feature>